<proteinExistence type="predicted"/>
<keyword evidence="2" id="KW-1003">Cell membrane</keyword>
<feature type="transmembrane region" description="Helical" evidence="10">
    <location>
        <begin position="98"/>
        <end position="122"/>
    </location>
</feature>
<evidence type="ECO:0000256" key="10">
    <source>
        <dbReference type="SAM" id="Phobius"/>
    </source>
</evidence>
<dbReference type="Gene3D" id="3.30.450.40">
    <property type="match status" value="1"/>
</dbReference>
<dbReference type="GO" id="GO:0046983">
    <property type="term" value="F:protein dimerization activity"/>
    <property type="evidence" value="ECO:0007669"/>
    <property type="project" value="InterPro"/>
</dbReference>
<evidence type="ECO:0000256" key="2">
    <source>
        <dbReference type="ARBA" id="ARBA00022475"/>
    </source>
</evidence>
<feature type="transmembrane region" description="Helical" evidence="10">
    <location>
        <begin position="134"/>
        <end position="160"/>
    </location>
</feature>
<keyword evidence="8 10" id="KW-0472">Membrane</keyword>
<dbReference type="SUPFAM" id="SSF55874">
    <property type="entry name" value="ATPase domain of HSP90 chaperone/DNA topoisomerase II/histidine kinase"/>
    <property type="match status" value="1"/>
</dbReference>
<dbReference type="InterPro" id="IPR003594">
    <property type="entry name" value="HATPase_dom"/>
</dbReference>
<dbReference type="PANTHER" id="PTHR24421">
    <property type="entry name" value="NITRATE/NITRITE SENSOR PROTEIN NARX-RELATED"/>
    <property type="match status" value="1"/>
</dbReference>
<keyword evidence="4 10" id="KW-0812">Transmembrane</keyword>
<organism evidence="12 13">
    <name type="scientific">Streptacidiphilus jiangxiensis</name>
    <dbReference type="NCBI Taxonomy" id="235985"/>
    <lineage>
        <taxon>Bacteria</taxon>
        <taxon>Bacillati</taxon>
        <taxon>Actinomycetota</taxon>
        <taxon>Actinomycetes</taxon>
        <taxon>Kitasatosporales</taxon>
        <taxon>Streptomycetaceae</taxon>
        <taxon>Streptacidiphilus</taxon>
    </lineage>
</organism>
<keyword evidence="5 12" id="KW-0418">Kinase</keyword>
<dbReference type="InterPro" id="IPR011712">
    <property type="entry name" value="Sig_transdc_His_kin_sub3_dim/P"/>
</dbReference>
<dbReference type="Pfam" id="PF07730">
    <property type="entry name" value="HisKA_3"/>
    <property type="match status" value="1"/>
</dbReference>
<dbReference type="AlphaFoldDB" id="A0A1H7KQH3"/>
<name>A0A1H7KQH3_STRJI</name>
<dbReference type="Proteomes" id="UP000183015">
    <property type="component" value="Unassembled WGS sequence"/>
</dbReference>
<dbReference type="GO" id="GO:0000155">
    <property type="term" value="F:phosphorelay sensor kinase activity"/>
    <property type="evidence" value="ECO:0007669"/>
    <property type="project" value="InterPro"/>
</dbReference>
<evidence type="ECO:0000256" key="4">
    <source>
        <dbReference type="ARBA" id="ARBA00022692"/>
    </source>
</evidence>
<dbReference type="SMART" id="SM00387">
    <property type="entry name" value="HATPase_c"/>
    <property type="match status" value="1"/>
</dbReference>
<dbReference type="InterPro" id="IPR029016">
    <property type="entry name" value="GAF-like_dom_sf"/>
</dbReference>
<dbReference type="EMBL" id="FOAZ01000004">
    <property type="protein sequence ID" value="SEK88760.1"/>
    <property type="molecule type" value="Genomic_DNA"/>
</dbReference>
<evidence type="ECO:0000313" key="13">
    <source>
        <dbReference type="Proteomes" id="UP000183015"/>
    </source>
</evidence>
<dbReference type="PANTHER" id="PTHR24421:SF37">
    <property type="entry name" value="SENSOR HISTIDINE KINASE NARS"/>
    <property type="match status" value="1"/>
</dbReference>
<dbReference type="InterPro" id="IPR036890">
    <property type="entry name" value="HATPase_C_sf"/>
</dbReference>
<protein>
    <submittedName>
        <fullName evidence="12">Histidine kinase</fullName>
    </submittedName>
</protein>
<feature type="compositionally biased region" description="Gly residues" evidence="9">
    <location>
        <begin position="641"/>
        <end position="652"/>
    </location>
</feature>
<evidence type="ECO:0000256" key="9">
    <source>
        <dbReference type="SAM" id="MobiDB-lite"/>
    </source>
</evidence>
<feature type="transmembrane region" description="Helical" evidence="10">
    <location>
        <begin position="223"/>
        <end position="243"/>
    </location>
</feature>
<feature type="domain" description="Histidine kinase/HSP90-like ATPase" evidence="11">
    <location>
        <begin position="589"/>
        <end position="691"/>
    </location>
</feature>
<comment type="subcellular location">
    <subcellularLocation>
        <location evidence="1">Cell membrane</location>
        <topology evidence="1">Multi-pass membrane protein</topology>
    </subcellularLocation>
</comment>
<feature type="transmembrane region" description="Helical" evidence="10">
    <location>
        <begin position="287"/>
        <end position="309"/>
    </location>
</feature>
<dbReference type="Gene3D" id="3.30.565.10">
    <property type="entry name" value="Histidine kinase-like ATPase, C-terminal domain"/>
    <property type="match status" value="1"/>
</dbReference>
<feature type="transmembrane region" description="Helical" evidence="10">
    <location>
        <begin position="38"/>
        <end position="57"/>
    </location>
</feature>
<dbReference type="eggNOG" id="COG4585">
    <property type="taxonomic scope" value="Bacteria"/>
</dbReference>
<feature type="transmembrane region" description="Helical" evidence="10">
    <location>
        <begin position="255"/>
        <end position="275"/>
    </location>
</feature>
<evidence type="ECO:0000256" key="6">
    <source>
        <dbReference type="ARBA" id="ARBA00022989"/>
    </source>
</evidence>
<feature type="transmembrane region" description="Helical" evidence="10">
    <location>
        <begin position="69"/>
        <end position="92"/>
    </location>
</feature>
<accession>A0A1H7KQH3</accession>
<evidence type="ECO:0000256" key="5">
    <source>
        <dbReference type="ARBA" id="ARBA00022777"/>
    </source>
</evidence>
<feature type="transmembrane region" description="Helical" evidence="10">
    <location>
        <begin position="321"/>
        <end position="346"/>
    </location>
</feature>
<evidence type="ECO:0000256" key="1">
    <source>
        <dbReference type="ARBA" id="ARBA00004651"/>
    </source>
</evidence>
<dbReference type="Pfam" id="PF02518">
    <property type="entry name" value="HATPase_c"/>
    <property type="match status" value="1"/>
</dbReference>
<dbReference type="CDD" id="cd16917">
    <property type="entry name" value="HATPase_UhpB-NarQ-NarX-like"/>
    <property type="match status" value="1"/>
</dbReference>
<keyword evidence="7" id="KW-0902">Two-component regulatory system</keyword>
<dbReference type="GO" id="GO:0005886">
    <property type="term" value="C:plasma membrane"/>
    <property type="evidence" value="ECO:0007669"/>
    <property type="project" value="UniProtKB-SubCell"/>
</dbReference>
<dbReference type="STRING" id="235985.SAMN05414137_104148"/>
<keyword evidence="6 10" id="KW-1133">Transmembrane helix</keyword>
<sequence>MGAAYAACGVALGACFVWLALAWTGLGGSRLAGLDFGPSGSHILFMLACVLAGTFSLAHPAGGAVGRLLLVAGTGELVGQAAGIAGAALGSAHGVRTGVVLVGFVGDCLAIFLLYGLPFWLPDGTLPGRRWGRLLVAGIAVWTVGEVYLDTGTGATWYGMPNPLATDEPWVTVKNALGPVLQAPMVFMPVSLSALGFLVLAVRSWRWRGWGRRTDAPHGRSRLPGALLVLVVPFLLLTVGSYVDYFFPLPTAAQLVLFYGPLALLPLGLVLFFARDRSAHLDRATRRVLAVLVILALLVVGYFALAVGLSDVLPGTRTPGALVLAVGSLVIGLLLRATGGWAVRVVDRSYYGDRARPYHVVGELAGRLSRTVAPGEAPRLLCESVVSTLRFPAARVLVRTSEGNRPTAVLGEAPGRAWHRFALVFEGEQVGALEVAARVGEPELDQQDHDVLRLLADQSAPAIASLGLYQELQESRERIVVAREEARRRLRRDLHDGLAPALSGLRLQVDTARAGLAGDDPASGRLGGVSEGIGDAITELRRITAGLTPVALDRDGLGPGLCQLAAGLAGRLRIGVELTPDPLPGLPAAVEVALYRIAAEALHNVVRHAGASRAWVRLCVADGSAALEIGDDGTGLDVPQRGGGTSPAPGGGVGLRSMAERAEELGGSLQVVGGPGEGMGVVVRAEIPIRHAG</sequence>
<feature type="region of interest" description="Disordered" evidence="9">
    <location>
        <begin position="632"/>
        <end position="652"/>
    </location>
</feature>
<evidence type="ECO:0000259" key="11">
    <source>
        <dbReference type="SMART" id="SM00387"/>
    </source>
</evidence>
<keyword evidence="3" id="KW-0808">Transferase</keyword>
<evidence type="ECO:0000313" key="12">
    <source>
        <dbReference type="EMBL" id="SEK88760.1"/>
    </source>
</evidence>
<dbReference type="InterPro" id="IPR050482">
    <property type="entry name" value="Sensor_HK_TwoCompSys"/>
</dbReference>
<evidence type="ECO:0000256" key="3">
    <source>
        <dbReference type="ARBA" id="ARBA00022679"/>
    </source>
</evidence>
<gene>
    <name evidence="12" type="ORF">SAMN05414137_104148</name>
</gene>
<reference evidence="13" key="1">
    <citation type="submission" date="2016-10" db="EMBL/GenBank/DDBJ databases">
        <authorList>
            <person name="Varghese N."/>
        </authorList>
    </citation>
    <scope>NUCLEOTIDE SEQUENCE [LARGE SCALE GENOMIC DNA]</scope>
    <source>
        <strain evidence="13">DSM 45096 / BCRC 16803 / CGMCC 4.1857 / CIP 109030 / JCM 12277 / KCTC 19219 / NBRC 100920 / 33214</strain>
    </source>
</reference>
<feature type="transmembrane region" description="Helical" evidence="10">
    <location>
        <begin position="180"/>
        <end position="202"/>
    </location>
</feature>
<dbReference type="SUPFAM" id="SSF55781">
    <property type="entry name" value="GAF domain-like"/>
    <property type="match status" value="1"/>
</dbReference>
<dbReference type="Gene3D" id="1.20.5.1930">
    <property type="match status" value="1"/>
</dbReference>
<evidence type="ECO:0000256" key="8">
    <source>
        <dbReference type="ARBA" id="ARBA00023136"/>
    </source>
</evidence>
<evidence type="ECO:0000256" key="7">
    <source>
        <dbReference type="ARBA" id="ARBA00023012"/>
    </source>
</evidence>
<keyword evidence="13" id="KW-1185">Reference proteome</keyword>